<keyword evidence="4 6" id="KW-1133">Transmembrane helix</keyword>
<dbReference type="Gene3D" id="3.40.630.30">
    <property type="match status" value="1"/>
</dbReference>
<feature type="transmembrane region" description="Helical" evidence="6">
    <location>
        <begin position="137"/>
        <end position="159"/>
    </location>
</feature>
<evidence type="ECO:0000256" key="6">
    <source>
        <dbReference type="SAM" id="Phobius"/>
    </source>
</evidence>
<protein>
    <submittedName>
        <fullName evidence="8">Phosphatidylglycerol lysyltransferase domain-containing protein</fullName>
    </submittedName>
</protein>
<keyword evidence="5 6" id="KW-0472">Membrane</keyword>
<dbReference type="InterPro" id="IPR024320">
    <property type="entry name" value="LPG_synthase_C"/>
</dbReference>
<feature type="transmembrane region" description="Helical" evidence="6">
    <location>
        <begin position="239"/>
        <end position="265"/>
    </location>
</feature>
<evidence type="ECO:0000259" key="7">
    <source>
        <dbReference type="Pfam" id="PF09924"/>
    </source>
</evidence>
<gene>
    <name evidence="8" type="ORF">ACFOGP_14480</name>
</gene>
<name>A0ABV7GR45_9RHOB</name>
<accession>A0ABV7GR45</accession>
<evidence type="ECO:0000256" key="1">
    <source>
        <dbReference type="ARBA" id="ARBA00004651"/>
    </source>
</evidence>
<dbReference type="InterPro" id="IPR051211">
    <property type="entry name" value="PG_lysyltransferase"/>
</dbReference>
<reference evidence="9" key="1">
    <citation type="journal article" date="2019" name="Int. J. Syst. Evol. Microbiol.">
        <title>The Global Catalogue of Microorganisms (GCM) 10K type strain sequencing project: providing services to taxonomists for standard genome sequencing and annotation.</title>
        <authorList>
            <consortium name="The Broad Institute Genomics Platform"/>
            <consortium name="The Broad Institute Genome Sequencing Center for Infectious Disease"/>
            <person name="Wu L."/>
            <person name="Ma J."/>
        </authorList>
    </citation>
    <scope>NUCLEOTIDE SEQUENCE [LARGE SCALE GENOMIC DNA]</scope>
    <source>
        <strain evidence="9">KCTC 52366</strain>
    </source>
</reference>
<dbReference type="EMBL" id="JBHRTB010000010">
    <property type="protein sequence ID" value="MFC3143925.1"/>
    <property type="molecule type" value="Genomic_DNA"/>
</dbReference>
<keyword evidence="9" id="KW-1185">Reference proteome</keyword>
<dbReference type="PANTHER" id="PTHR34697">
    <property type="entry name" value="PHOSPHATIDYLGLYCEROL LYSYLTRANSFERASE"/>
    <property type="match status" value="1"/>
</dbReference>
<feature type="domain" description="Phosphatidylglycerol lysyltransferase C-terminal" evidence="7">
    <location>
        <begin position="364"/>
        <end position="603"/>
    </location>
</feature>
<sequence length="632" mass="68555">MVHRATADTDNTENEDGLRALLTRQVLPLGLLVIMGYLLIRQLAAMDLRAVIAAAGDIGVGQWLLAVLATAGSFWAFGRFEWVMHRLGATGAPERYAQIAGIGAVGASQLTGFGLLTGALARWRMFPEMSVWQAMRLTVGVSVAFMLCLAVLAAATLAVTPVLSGGWRLLAGVAVIAAIALFAMSLWRPRHLLHMRRALPPIRAQVRLMIYTAADTGFAALALYVLLPKDALPAPDLFYAVFLLALFAGLFGTTPGGVGPFEYVTLTFLPHLPEPELLAAIMGFRLVYFALPASVALLILLAGPALRRHEDADRPVLDPVIAAHVPPVKAQALAYTARRAEAGLMRQGAFDLLCNAHHLPLSMVALTGQSLIMLSDPLRRGQDPAIALHALDRAAEDRLRVPCVYKCGGRTAAAARRLGWSVMPVSHEAWLDPRRFDLGSPSRRQLRRQVRKAEKTDLTLVSDWGAALPLAEMRALADTREKARGFSMGVFSAFYVAGQRCHLAYHGDRLVAFLTFHESHDEQTLDLVVHGADAPQGTMHLLVTHAIEAAADEDCTRLSLAAVPRDWPLPKPLAQRFRSLSGSDGLRRFKASFAPSWETLYVAAPTPANLGLAAVDLADRITRPREARTPRS</sequence>
<feature type="transmembrane region" description="Helical" evidence="6">
    <location>
        <begin position="208"/>
        <end position="227"/>
    </location>
</feature>
<evidence type="ECO:0000313" key="8">
    <source>
        <dbReference type="EMBL" id="MFC3143925.1"/>
    </source>
</evidence>
<feature type="transmembrane region" description="Helical" evidence="6">
    <location>
        <begin position="20"/>
        <end position="40"/>
    </location>
</feature>
<evidence type="ECO:0000256" key="5">
    <source>
        <dbReference type="ARBA" id="ARBA00023136"/>
    </source>
</evidence>
<dbReference type="InterPro" id="IPR016181">
    <property type="entry name" value="Acyl_CoA_acyltransferase"/>
</dbReference>
<dbReference type="SUPFAM" id="SSF55729">
    <property type="entry name" value="Acyl-CoA N-acyltransferases (Nat)"/>
    <property type="match status" value="1"/>
</dbReference>
<evidence type="ECO:0000256" key="3">
    <source>
        <dbReference type="ARBA" id="ARBA00022692"/>
    </source>
</evidence>
<keyword evidence="2" id="KW-1003">Cell membrane</keyword>
<evidence type="ECO:0000313" key="9">
    <source>
        <dbReference type="Proteomes" id="UP001595632"/>
    </source>
</evidence>
<evidence type="ECO:0000256" key="2">
    <source>
        <dbReference type="ARBA" id="ARBA00022475"/>
    </source>
</evidence>
<dbReference type="PANTHER" id="PTHR34697:SF2">
    <property type="entry name" value="PHOSPHATIDYLGLYCEROL LYSYLTRANSFERASE"/>
    <property type="match status" value="1"/>
</dbReference>
<dbReference type="RefSeq" id="WP_275631196.1">
    <property type="nucleotide sequence ID" value="NZ_JARGYD010000001.1"/>
</dbReference>
<evidence type="ECO:0000256" key="4">
    <source>
        <dbReference type="ARBA" id="ARBA00022989"/>
    </source>
</evidence>
<comment type="caution">
    <text evidence="8">The sequence shown here is derived from an EMBL/GenBank/DDBJ whole genome shotgun (WGS) entry which is preliminary data.</text>
</comment>
<keyword evidence="3 6" id="KW-0812">Transmembrane</keyword>
<feature type="transmembrane region" description="Helical" evidence="6">
    <location>
        <begin position="52"/>
        <end position="76"/>
    </location>
</feature>
<proteinExistence type="predicted"/>
<feature type="transmembrane region" description="Helical" evidence="6">
    <location>
        <begin position="286"/>
        <end position="306"/>
    </location>
</feature>
<dbReference type="Pfam" id="PF09924">
    <property type="entry name" value="LPG_synthase_C"/>
    <property type="match status" value="1"/>
</dbReference>
<feature type="transmembrane region" description="Helical" evidence="6">
    <location>
        <begin position="165"/>
        <end position="187"/>
    </location>
</feature>
<dbReference type="Proteomes" id="UP001595632">
    <property type="component" value="Unassembled WGS sequence"/>
</dbReference>
<feature type="transmembrane region" description="Helical" evidence="6">
    <location>
        <begin position="96"/>
        <end position="116"/>
    </location>
</feature>
<organism evidence="8 9">
    <name type="scientific">Psychromarinibacter halotolerans</name>
    <dbReference type="NCBI Taxonomy" id="1775175"/>
    <lineage>
        <taxon>Bacteria</taxon>
        <taxon>Pseudomonadati</taxon>
        <taxon>Pseudomonadota</taxon>
        <taxon>Alphaproteobacteria</taxon>
        <taxon>Rhodobacterales</taxon>
        <taxon>Paracoccaceae</taxon>
        <taxon>Psychromarinibacter</taxon>
    </lineage>
</organism>
<comment type="subcellular location">
    <subcellularLocation>
        <location evidence="1">Cell membrane</location>
        <topology evidence="1">Multi-pass membrane protein</topology>
    </subcellularLocation>
</comment>